<evidence type="ECO:0000256" key="4">
    <source>
        <dbReference type="ARBA" id="ARBA00022741"/>
    </source>
</evidence>
<dbReference type="PROSITE" id="PS01036">
    <property type="entry name" value="HSP70_3"/>
    <property type="match status" value="1"/>
</dbReference>
<evidence type="ECO:0000256" key="7">
    <source>
        <dbReference type="ARBA" id="ARBA00040503"/>
    </source>
</evidence>
<comment type="subcellular location">
    <subcellularLocation>
        <location evidence="1">Endoplasmic reticulum lumen</location>
    </subcellularLocation>
</comment>
<keyword evidence="3" id="KW-0732">Signal</keyword>
<feature type="compositionally biased region" description="Polar residues" evidence="8">
    <location>
        <begin position="713"/>
        <end position="726"/>
    </location>
</feature>
<evidence type="ECO:0000256" key="8">
    <source>
        <dbReference type="SAM" id="MobiDB-lite"/>
    </source>
</evidence>
<feature type="compositionally biased region" description="Polar residues" evidence="8">
    <location>
        <begin position="624"/>
        <end position="639"/>
    </location>
</feature>
<dbReference type="PRINTS" id="PR00301">
    <property type="entry name" value="HEATSHOCK70"/>
</dbReference>
<dbReference type="Gene3D" id="3.30.30.30">
    <property type="match status" value="1"/>
</dbReference>
<keyword evidence="5" id="KW-0067">ATP-binding</keyword>
<feature type="compositionally biased region" description="Basic and acidic residues" evidence="8">
    <location>
        <begin position="473"/>
        <end position="487"/>
    </location>
</feature>
<dbReference type="AlphaFoldDB" id="A0A2A2M0F4"/>
<dbReference type="GO" id="GO:0034663">
    <property type="term" value="C:endoplasmic reticulum chaperone complex"/>
    <property type="evidence" value="ECO:0007669"/>
    <property type="project" value="TreeGrafter"/>
</dbReference>
<comment type="similarity">
    <text evidence="2">Belongs to the heat shock protein 70 family.</text>
</comment>
<evidence type="ECO:0000256" key="1">
    <source>
        <dbReference type="ARBA" id="ARBA00004319"/>
    </source>
</evidence>
<sequence>MSVSLQRMPAFAYDLGSAYSKLAFLNDRGFPEVLEHEARRLTHSQVAFSMNSNGQGDIHVGMQAYNYISVLPNSIYDIRRLIGKKSSVSVPERNHFFRTTSHPPEPKDKHLEVILQPKGEKEDEFWAAKMPEDVLKHLFDRLHKSALAKCSDEEVNRVAIVVPLKSSEDYIRRVKYAARDVVAEKKMVIVEEPVAAVATYLKNRINLKPGKEELVLSFCMGAGYLQIAKCTVGNDAEKGLWIRMDEGYADEELAGSALDKLVEDRMKEEFVKAEKAAIGEKADDFVFEKKVKPVAQRRFRLECQKVKEVLSNTPHTAFQVDSLYQRDSSADEDPVDFELQLTKEEMQEICDKIIKRVTNKAWKMYKTKGIRPKYIIVSGGSTRIPLISECLRKLFPTATYYDALNQDEIAVIGAAMIAGGSVEVVVSPSLLVNQTTPLTHKRASEKNTEPVTQPPPSKVVVVGDGTGVHPKASKVDESGNESGEHFEMGQGDTTPCTIRMNVERTPSGRKTLTNEDKQSTVDSSNDNESFASATSGSLDYLNETESTNPMNLNLNEDANFEGVEVELENLAIKLKFFQASRRINRNSDKNSGVKVETEMQQEDIQQNKKMNKDESVEENRDVQMPSTVETTPKANNPTNGAGIGADTSIDTADAGNENGNATDIPRGAPNSNAKPESKSVIRRIGNRVVLGLRTMFCCLMPIHNKNKKKSDESANGYQAIGSEQSA</sequence>
<dbReference type="InterPro" id="IPR043129">
    <property type="entry name" value="ATPase_NBD"/>
</dbReference>
<feature type="region of interest" description="Disordered" evidence="8">
    <location>
        <begin position="436"/>
        <end position="533"/>
    </location>
</feature>
<evidence type="ECO:0000313" key="9">
    <source>
        <dbReference type="EMBL" id="PAV92001.1"/>
    </source>
</evidence>
<dbReference type="STRING" id="2018661.A0A2A2M0F4"/>
<evidence type="ECO:0000256" key="6">
    <source>
        <dbReference type="ARBA" id="ARBA00023186"/>
    </source>
</evidence>
<dbReference type="SUPFAM" id="SSF53067">
    <property type="entry name" value="Actin-like ATPase domain"/>
    <property type="match status" value="2"/>
</dbReference>
<dbReference type="PANTHER" id="PTHR45639">
    <property type="entry name" value="HSC70CB, ISOFORM G-RELATED"/>
    <property type="match status" value="1"/>
</dbReference>
<comment type="caution">
    <text evidence="9">The sequence shown here is derived from an EMBL/GenBank/DDBJ whole genome shotgun (WGS) entry which is preliminary data.</text>
</comment>
<feature type="region of interest" description="Disordered" evidence="8">
    <location>
        <begin position="587"/>
        <end position="679"/>
    </location>
</feature>
<gene>
    <name evidence="9" type="ORF">WR25_22120</name>
</gene>
<keyword evidence="6" id="KW-0143">Chaperone</keyword>
<dbReference type="PANTHER" id="PTHR45639:SF3">
    <property type="entry name" value="HYPOXIA UP-REGULATED PROTEIN 1"/>
    <property type="match status" value="1"/>
</dbReference>
<keyword evidence="10" id="KW-1185">Reference proteome</keyword>
<dbReference type="GO" id="GO:0005524">
    <property type="term" value="F:ATP binding"/>
    <property type="evidence" value="ECO:0007669"/>
    <property type="project" value="UniProtKB-KW"/>
</dbReference>
<reference evidence="9 10" key="1">
    <citation type="journal article" date="2017" name="Curr. Biol.">
        <title>Genome architecture and evolution of a unichromosomal asexual nematode.</title>
        <authorList>
            <person name="Fradin H."/>
            <person name="Zegar C."/>
            <person name="Gutwein M."/>
            <person name="Lucas J."/>
            <person name="Kovtun M."/>
            <person name="Corcoran D."/>
            <person name="Baugh L.R."/>
            <person name="Kiontke K."/>
            <person name="Gunsalus K."/>
            <person name="Fitch D.H."/>
            <person name="Piano F."/>
        </authorList>
    </citation>
    <scope>NUCLEOTIDE SEQUENCE [LARGE SCALE GENOMIC DNA]</scope>
    <source>
        <strain evidence="9">PF1309</strain>
    </source>
</reference>
<accession>A0A2A2M0F4</accession>
<dbReference type="InterPro" id="IPR018181">
    <property type="entry name" value="Heat_shock_70_CS"/>
</dbReference>
<keyword evidence="4" id="KW-0547">Nucleotide-binding</keyword>
<feature type="compositionally biased region" description="Basic and acidic residues" evidence="8">
    <location>
        <begin position="610"/>
        <end position="621"/>
    </location>
</feature>
<protein>
    <recommendedName>
        <fullName evidence="7">Hypoxia up-regulated protein 1</fullName>
    </recommendedName>
</protein>
<dbReference type="Proteomes" id="UP000218231">
    <property type="component" value="Unassembled WGS sequence"/>
</dbReference>
<organism evidence="9 10">
    <name type="scientific">Diploscapter pachys</name>
    <dbReference type="NCBI Taxonomy" id="2018661"/>
    <lineage>
        <taxon>Eukaryota</taxon>
        <taxon>Metazoa</taxon>
        <taxon>Ecdysozoa</taxon>
        <taxon>Nematoda</taxon>
        <taxon>Chromadorea</taxon>
        <taxon>Rhabditida</taxon>
        <taxon>Rhabditina</taxon>
        <taxon>Rhabditomorpha</taxon>
        <taxon>Rhabditoidea</taxon>
        <taxon>Rhabditidae</taxon>
        <taxon>Diploscapter</taxon>
    </lineage>
</organism>
<dbReference type="GO" id="GO:0005788">
    <property type="term" value="C:endoplasmic reticulum lumen"/>
    <property type="evidence" value="ECO:0007669"/>
    <property type="project" value="UniProtKB-SubCell"/>
</dbReference>
<feature type="compositionally biased region" description="Polar residues" evidence="8">
    <location>
        <begin position="520"/>
        <end position="533"/>
    </location>
</feature>
<feature type="region of interest" description="Disordered" evidence="8">
    <location>
        <begin position="706"/>
        <end position="726"/>
    </location>
</feature>
<evidence type="ECO:0000313" key="10">
    <source>
        <dbReference type="Proteomes" id="UP000218231"/>
    </source>
</evidence>
<dbReference type="GO" id="GO:0030968">
    <property type="term" value="P:endoplasmic reticulum unfolded protein response"/>
    <property type="evidence" value="ECO:0007669"/>
    <property type="project" value="TreeGrafter"/>
</dbReference>
<dbReference type="InterPro" id="IPR013126">
    <property type="entry name" value="Hsp_70_fam"/>
</dbReference>
<evidence type="ECO:0000256" key="3">
    <source>
        <dbReference type="ARBA" id="ARBA00022729"/>
    </source>
</evidence>
<dbReference type="EMBL" id="LIAE01006276">
    <property type="protein sequence ID" value="PAV92001.1"/>
    <property type="molecule type" value="Genomic_DNA"/>
</dbReference>
<dbReference type="GO" id="GO:0140662">
    <property type="term" value="F:ATP-dependent protein folding chaperone"/>
    <property type="evidence" value="ECO:0007669"/>
    <property type="project" value="InterPro"/>
</dbReference>
<evidence type="ECO:0000256" key="5">
    <source>
        <dbReference type="ARBA" id="ARBA00022840"/>
    </source>
</evidence>
<proteinExistence type="inferred from homology"/>
<dbReference type="Gene3D" id="3.90.640.10">
    <property type="entry name" value="Actin, Chain A, domain 4"/>
    <property type="match status" value="1"/>
</dbReference>
<evidence type="ECO:0000256" key="2">
    <source>
        <dbReference type="ARBA" id="ARBA00007381"/>
    </source>
</evidence>
<dbReference type="Pfam" id="PF00012">
    <property type="entry name" value="HSP70"/>
    <property type="match status" value="1"/>
</dbReference>
<name>A0A2A2M0F4_9BILA</name>
<dbReference type="Gene3D" id="3.30.420.40">
    <property type="match status" value="2"/>
</dbReference>